<dbReference type="InterPro" id="IPR023346">
    <property type="entry name" value="Lysozyme-like_dom_sf"/>
</dbReference>
<dbReference type="InterPro" id="IPR008258">
    <property type="entry name" value="Transglycosylase_SLT_dom_1"/>
</dbReference>
<dbReference type="Proteomes" id="UP000727962">
    <property type="component" value="Unassembled WGS sequence"/>
</dbReference>
<dbReference type="EMBL" id="JACOSL010000046">
    <property type="protein sequence ID" value="MBI1756954.1"/>
    <property type="molecule type" value="Genomic_DNA"/>
</dbReference>
<evidence type="ECO:0000259" key="1">
    <source>
        <dbReference type="Pfam" id="PF01464"/>
    </source>
</evidence>
<dbReference type="Pfam" id="PF01464">
    <property type="entry name" value="SLT"/>
    <property type="match status" value="1"/>
</dbReference>
<dbReference type="PANTHER" id="PTHR37423:SF2">
    <property type="entry name" value="MEMBRANE-BOUND LYTIC MUREIN TRANSGLYCOSYLASE C"/>
    <property type="match status" value="1"/>
</dbReference>
<comment type="caution">
    <text evidence="2">The sequence shown here is derived from an EMBL/GenBank/DDBJ whole genome shotgun (WGS) entry which is preliminary data.</text>
</comment>
<dbReference type="SUPFAM" id="SSF53955">
    <property type="entry name" value="Lysozyme-like"/>
    <property type="match status" value="1"/>
</dbReference>
<reference evidence="2" key="1">
    <citation type="submission" date="2020-07" db="EMBL/GenBank/DDBJ databases">
        <title>Huge and variable diversity of episymbiotic CPR bacteria and DPANN archaea in groundwater ecosystems.</title>
        <authorList>
            <person name="He C.Y."/>
            <person name="Keren R."/>
            <person name="Whittaker M."/>
            <person name="Farag I.F."/>
            <person name="Doudna J."/>
            <person name="Cate J.H.D."/>
            <person name="Banfield J.F."/>
        </authorList>
    </citation>
    <scope>NUCLEOTIDE SEQUENCE</scope>
    <source>
        <strain evidence="2">NC_groundwater_17_Pr7_B-0.1um_64_12</strain>
    </source>
</reference>
<dbReference type="CDD" id="cd00254">
    <property type="entry name" value="LT-like"/>
    <property type="match status" value="1"/>
</dbReference>
<protein>
    <submittedName>
        <fullName evidence="2">Lytic transglycosylase domain-containing protein</fullName>
    </submittedName>
</protein>
<sequence length="172" mass="18221">MHEIQARMDQVLGRQDEASFTPPKAGFTPLNPYGPGMNVTPTQSSRELRALIDHSAEQANVDPALLDAVVAAESAYDPNARSRSGALGLAQLMPDTARGLGVGNPFDPAQSLAGGAHYLRQLLDRFGDVPLAVAAYNAGPGAVAKHGGVPPYAETRAYVDKVLRLYEARKNS</sequence>
<proteinExistence type="predicted"/>
<feature type="domain" description="Transglycosylase SLT" evidence="1">
    <location>
        <begin position="52"/>
        <end position="147"/>
    </location>
</feature>
<name>A0A931LVH0_FIMGI</name>
<dbReference type="PANTHER" id="PTHR37423">
    <property type="entry name" value="SOLUBLE LYTIC MUREIN TRANSGLYCOSYLASE-RELATED"/>
    <property type="match status" value="1"/>
</dbReference>
<evidence type="ECO:0000313" key="2">
    <source>
        <dbReference type="EMBL" id="MBI1756954.1"/>
    </source>
</evidence>
<dbReference type="AlphaFoldDB" id="A0A931LVH0"/>
<accession>A0A931LVH0</accession>
<organism evidence="2 3">
    <name type="scientific">Fimbriimonas ginsengisoli</name>
    <dbReference type="NCBI Taxonomy" id="1005039"/>
    <lineage>
        <taxon>Bacteria</taxon>
        <taxon>Bacillati</taxon>
        <taxon>Armatimonadota</taxon>
        <taxon>Fimbriimonadia</taxon>
        <taxon>Fimbriimonadales</taxon>
        <taxon>Fimbriimonadaceae</taxon>
        <taxon>Fimbriimonas</taxon>
    </lineage>
</organism>
<evidence type="ECO:0000313" key="3">
    <source>
        <dbReference type="Proteomes" id="UP000727962"/>
    </source>
</evidence>
<gene>
    <name evidence="2" type="ORF">HYR64_07605</name>
</gene>
<dbReference type="Gene3D" id="1.10.530.10">
    <property type="match status" value="1"/>
</dbReference>